<evidence type="ECO:0000313" key="2">
    <source>
        <dbReference type="EMBL" id="MCB4821493.1"/>
    </source>
</evidence>
<proteinExistence type="predicted"/>
<feature type="domain" description="SnoaL-like" evidence="1">
    <location>
        <begin position="1"/>
        <end position="116"/>
    </location>
</feature>
<dbReference type="Proteomes" id="UP001139311">
    <property type="component" value="Unassembled WGS sequence"/>
</dbReference>
<dbReference type="Gene3D" id="3.10.450.50">
    <property type="match status" value="1"/>
</dbReference>
<dbReference type="SUPFAM" id="SSF54427">
    <property type="entry name" value="NTF2-like"/>
    <property type="match status" value="1"/>
</dbReference>
<reference evidence="2" key="1">
    <citation type="submission" date="2021-10" db="EMBL/GenBank/DDBJ databases">
        <title>Roseicella aerolatum sp. nov., isolated from aerosols of e-waste dismantling site.</title>
        <authorList>
            <person name="Qin T."/>
        </authorList>
    </citation>
    <scope>NUCLEOTIDE SEQUENCE</scope>
    <source>
        <strain evidence="2">GB24</strain>
    </source>
</reference>
<dbReference type="Pfam" id="PF20409">
    <property type="entry name" value="SnoaL_5"/>
    <property type="match status" value="1"/>
</dbReference>
<dbReference type="RefSeq" id="WP_226606299.1">
    <property type="nucleotide sequence ID" value="NZ_JAJAQI010000008.1"/>
</dbReference>
<dbReference type="InterPro" id="IPR046860">
    <property type="entry name" value="SnoaL_5"/>
</dbReference>
<dbReference type="InterPro" id="IPR032710">
    <property type="entry name" value="NTF2-like_dom_sf"/>
</dbReference>
<sequence>MHTLEVAQEFVALCQAGKFEEAGERFWADDVVSIEPMEGEMAVLRGKPALRGKAEWWYANHEIHSVVTHGPYVNGAQFALRFEIDVTAKASGQRLRMEEIALYTLREGKIAEERFFGHPG</sequence>
<gene>
    <name evidence="2" type="ORF">LHA35_07075</name>
</gene>
<dbReference type="EMBL" id="JAJAQI010000008">
    <property type="protein sequence ID" value="MCB4821493.1"/>
    <property type="molecule type" value="Genomic_DNA"/>
</dbReference>
<evidence type="ECO:0000313" key="3">
    <source>
        <dbReference type="Proteomes" id="UP001139311"/>
    </source>
</evidence>
<evidence type="ECO:0000259" key="1">
    <source>
        <dbReference type="Pfam" id="PF20409"/>
    </source>
</evidence>
<protein>
    <submittedName>
        <fullName evidence="2">Nuclear transport factor 2 family protein</fullName>
    </submittedName>
</protein>
<organism evidence="2 3">
    <name type="scientific">Roseicella aerolata</name>
    <dbReference type="NCBI Taxonomy" id="2883479"/>
    <lineage>
        <taxon>Bacteria</taxon>
        <taxon>Pseudomonadati</taxon>
        <taxon>Pseudomonadota</taxon>
        <taxon>Alphaproteobacteria</taxon>
        <taxon>Acetobacterales</taxon>
        <taxon>Roseomonadaceae</taxon>
        <taxon>Roseicella</taxon>
    </lineage>
</organism>
<comment type="caution">
    <text evidence="2">The sequence shown here is derived from an EMBL/GenBank/DDBJ whole genome shotgun (WGS) entry which is preliminary data.</text>
</comment>
<keyword evidence="3" id="KW-1185">Reference proteome</keyword>
<dbReference type="AlphaFoldDB" id="A0A9X1ID35"/>
<accession>A0A9X1ID35</accession>
<name>A0A9X1ID35_9PROT</name>